<evidence type="ECO:0000313" key="1">
    <source>
        <dbReference type="Proteomes" id="UP000887576"/>
    </source>
</evidence>
<protein>
    <submittedName>
        <fullName evidence="2">Rab-GAP TBC domain-containing protein</fullName>
    </submittedName>
</protein>
<dbReference type="WBParaSite" id="JU765_v2.g4974.t1">
    <property type="protein sequence ID" value="JU765_v2.g4974.t1"/>
    <property type="gene ID" value="JU765_v2.g4974"/>
</dbReference>
<evidence type="ECO:0000313" key="2">
    <source>
        <dbReference type="WBParaSite" id="JU765_v2.g4974.t1"/>
    </source>
</evidence>
<reference evidence="2" key="1">
    <citation type="submission" date="2022-11" db="UniProtKB">
        <authorList>
            <consortium name="WormBaseParasite"/>
        </authorList>
    </citation>
    <scope>IDENTIFICATION</scope>
</reference>
<proteinExistence type="predicted"/>
<sequence length="880" mass="99477">MYVSSHFICFASRTERLVTLIILMTDVQSIEEYRNVLEGIKNGIRIGLKNQNFMTFSSLPDRDTVLKRIKNFMLEAKTDRANQAKRKQSIDGNTEIMRAPLCQKFPFTDTTDDKLRRKWEKHFSTYGRDISMYRTVGLHRLLLEGLPLEHRGFLWSICSGAAAEMQLNPGEYEALLKRGKGQERSLLTMEEIERDLHRSLPEHPAFQGGPGIDALRRVLTAYSIRNPQIGYCQAMNIISAVLLVYVSEEEAFWILVAICERLLPDYYNTKVVGALIDQGVFSDLVANYLPNLHSKLTEIGLDDMIALSWFLTIFLNAIKFDAAVRILDLFFYDGSKLMFQLALQIVKENAKAIENAKDEGEALVAFSSYTEKITDAKVENSTEVFIGNLLANSYRDFGEAFTNEQIEKLRLKHRLKVVQNLEDNQMRSIIKSVGKSCPLTQSELEALYGVVKEEHLLSWRSRLNTAQHNRLNSMVEERPRFDPCIQSQYRLDFELFAQIFPHLLPWPVTEMFVIRAFRLMDLNQTGVLTFRDLSYLLGILLKGDSVEKVTLLYKLHIPPAFNLSDIDDLLNRTNSDDDEPEVGVEAATVIGSAKSSPAKAVHHRQISKSSATCVISGIDETAVDAASEAEELLSSGENSGPIIVESPVCSSHPSSKDLEFVDGDEARKRGFSVGSPLSDDFSFPERAPSEISDSFSLVEDANDAIKLLSQKMKQTTLQEAQRRSLISNEDQTPIEPMSQIQFIALWKTLYELILVRSDDEQLHHSLAVAGTLLLQLGETQKSFQTGIEKQIDDAMRSTSDDDPVVDATDLEEAQIPKSTSKMGDLKSCIQDGDWCLQIEHIIATIMAEPCLSEFFELKYSLIDLINDFRQKPMKEKTQKQ</sequence>
<organism evidence="1 2">
    <name type="scientific">Panagrolaimus sp. JU765</name>
    <dbReference type="NCBI Taxonomy" id="591449"/>
    <lineage>
        <taxon>Eukaryota</taxon>
        <taxon>Metazoa</taxon>
        <taxon>Ecdysozoa</taxon>
        <taxon>Nematoda</taxon>
        <taxon>Chromadorea</taxon>
        <taxon>Rhabditida</taxon>
        <taxon>Tylenchina</taxon>
        <taxon>Panagrolaimomorpha</taxon>
        <taxon>Panagrolaimoidea</taxon>
        <taxon>Panagrolaimidae</taxon>
        <taxon>Panagrolaimus</taxon>
    </lineage>
</organism>
<dbReference type="Proteomes" id="UP000887576">
    <property type="component" value="Unplaced"/>
</dbReference>
<name>A0AC34R9X4_9BILA</name>
<accession>A0AC34R9X4</accession>